<name>A0ABS7JCK7_9SPHN</name>
<dbReference type="Proteomes" id="UP000755104">
    <property type="component" value="Unassembled WGS sequence"/>
</dbReference>
<dbReference type="InterPro" id="IPR018958">
    <property type="entry name" value="Knr4/Smi1-like_dom"/>
</dbReference>
<keyword evidence="3" id="KW-1185">Reference proteome</keyword>
<dbReference type="SUPFAM" id="SSF160631">
    <property type="entry name" value="SMI1/KNR4-like"/>
    <property type="match status" value="1"/>
</dbReference>
<dbReference type="Pfam" id="PF09346">
    <property type="entry name" value="SMI1_KNR4"/>
    <property type="match status" value="1"/>
</dbReference>
<dbReference type="InterPro" id="IPR037883">
    <property type="entry name" value="Knr4/Smi1-like_sf"/>
</dbReference>
<feature type="domain" description="Knr4/Smi1-like" evidence="1">
    <location>
        <begin position="17"/>
        <end position="155"/>
    </location>
</feature>
<proteinExistence type="predicted"/>
<dbReference type="Gene3D" id="3.40.1580.10">
    <property type="entry name" value="SMI1/KNR4-like"/>
    <property type="match status" value="1"/>
</dbReference>
<evidence type="ECO:0000313" key="2">
    <source>
        <dbReference type="EMBL" id="MBX7482727.1"/>
    </source>
</evidence>
<evidence type="ECO:0000259" key="1">
    <source>
        <dbReference type="Pfam" id="PF09346"/>
    </source>
</evidence>
<organism evidence="2 3">
    <name type="scientific">Qipengyuania qiaonensis</name>
    <dbReference type="NCBI Taxonomy" id="2867240"/>
    <lineage>
        <taxon>Bacteria</taxon>
        <taxon>Pseudomonadati</taxon>
        <taxon>Pseudomonadota</taxon>
        <taxon>Alphaproteobacteria</taxon>
        <taxon>Sphingomonadales</taxon>
        <taxon>Erythrobacteraceae</taxon>
        <taxon>Qipengyuania</taxon>
    </lineage>
</organism>
<comment type="caution">
    <text evidence="2">The sequence shown here is derived from an EMBL/GenBank/DDBJ whole genome shotgun (WGS) entry which is preliminary data.</text>
</comment>
<evidence type="ECO:0000313" key="3">
    <source>
        <dbReference type="Proteomes" id="UP000755104"/>
    </source>
</evidence>
<reference evidence="2 3" key="1">
    <citation type="submission" date="2021-08" db="EMBL/GenBank/DDBJ databases">
        <title>Comparative Genomics Analysis of the Genus Qipengyuania Reveals Extensive Genetic Diversity and Metabolic Versatility, Including the Description of Fifteen Novel Species.</title>
        <authorList>
            <person name="Liu Y."/>
        </authorList>
    </citation>
    <scope>NUCLEOTIDE SEQUENCE [LARGE SCALE GENOMIC DNA]</scope>
    <source>
        <strain evidence="2 3">6D47A</strain>
    </source>
</reference>
<dbReference type="RefSeq" id="WP_221557994.1">
    <property type="nucleotide sequence ID" value="NZ_JAIGNO010000005.1"/>
</dbReference>
<protein>
    <submittedName>
        <fullName evidence="2">SMI1/KNR4 family protein</fullName>
    </submittedName>
</protein>
<dbReference type="EMBL" id="JAIGNO010000005">
    <property type="protein sequence ID" value="MBX7482727.1"/>
    <property type="molecule type" value="Genomic_DNA"/>
</dbReference>
<gene>
    <name evidence="2" type="ORF">K3174_09290</name>
</gene>
<accession>A0ABS7JCK7</accession>
<sequence>MAEIVWEHYIDVPVKGDESAVSALETRLDVKLPESVRRTIIDHAGEAPEPSGIQVGDKSITTFGTVLYAGGTKDEARYSYSIERWVEAIARWSGASDASQLKLFPFATNTATGYFCLDYREDPAAPTIVFVDLNYDFDESTAILPVASDWEAMLAKLHD</sequence>